<reference evidence="1 2" key="1">
    <citation type="journal article" date="2016" name="Sci. Rep.">
        <title>Draft genome sequencing and secretome analysis of fungal phytopathogen Ascochyta rabiei provides insight into the necrotrophic effector repertoire.</title>
        <authorList>
            <person name="Verma S."/>
            <person name="Gazara R.K."/>
            <person name="Nizam S."/>
            <person name="Parween S."/>
            <person name="Chattopadhyay D."/>
            <person name="Verma P.K."/>
        </authorList>
    </citation>
    <scope>NUCLEOTIDE SEQUENCE [LARGE SCALE GENOMIC DNA]</scope>
    <source>
        <strain evidence="1 2">ArDII</strain>
    </source>
</reference>
<dbReference type="EMBL" id="JYNV01000221">
    <property type="protein sequence ID" value="KZM22293.1"/>
    <property type="molecule type" value="Genomic_DNA"/>
</dbReference>
<gene>
    <name evidence="1" type="ORF">ST47_g6551</name>
</gene>
<protein>
    <submittedName>
        <fullName evidence="1">Uncharacterized protein</fullName>
    </submittedName>
</protein>
<dbReference type="Proteomes" id="UP000076837">
    <property type="component" value="Unassembled WGS sequence"/>
</dbReference>
<evidence type="ECO:0000313" key="1">
    <source>
        <dbReference type="EMBL" id="KZM22293.1"/>
    </source>
</evidence>
<proteinExistence type="predicted"/>
<organism evidence="1 2">
    <name type="scientific">Didymella rabiei</name>
    <name type="common">Chickpea ascochyta blight fungus</name>
    <name type="synonym">Mycosphaerella rabiei</name>
    <dbReference type="NCBI Taxonomy" id="5454"/>
    <lineage>
        <taxon>Eukaryota</taxon>
        <taxon>Fungi</taxon>
        <taxon>Dikarya</taxon>
        <taxon>Ascomycota</taxon>
        <taxon>Pezizomycotina</taxon>
        <taxon>Dothideomycetes</taxon>
        <taxon>Pleosporomycetidae</taxon>
        <taxon>Pleosporales</taxon>
        <taxon>Pleosporineae</taxon>
        <taxon>Didymellaceae</taxon>
        <taxon>Ascochyta</taxon>
    </lineage>
</organism>
<keyword evidence="2" id="KW-1185">Reference proteome</keyword>
<dbReference type="AlphaFoldDB" id="A0A163C948"/>
<name>A0A163C948_DIDRA</name>
<comment type="caution">
    <text evidence="1">The sequence shown here is derived from an EMBL/GenBank/DDBJ whole genome shotgun (WGS) entry which is preliminary data.</text>
</comment>
<sequence length="120" mass="13599">MAAESQSAPDVLGSLTCSVACSVHDAVSSAAWDAWMRSKSRAESILIGKGNSEWLPSKLESAFTEFFTFFEFFKFSSSQVLKFSSSQVLKFSSSQVLKFFRFFKFFKFELVAVQKRRNET</sequence>
<accession>A0A163C948</accession>
<evidence type="ECO:0000313" key="2">
    <source>
        <dbReference type="Proteomes" id="UP000076837"/>
    </source>
</evidence>